<accession>A0A448VNF9</accession>
<proteinExistence type="predicted"/>
<keyword evidence="2" id="KW-0449">Lipoprotein</keyword>
<feature type="compositionally biased region" description="Basic and acidic residues" evidence="1">
    <location>
        <begin position="70"/>
        <end position="83"/>
    </location>
</feature>
<evidence type="ECO:0000256" key="1">
    <source>
        <dbReference type="SAM" id="MobiDB-lite"/>
    </source>
</evidence>
<dbReference type="OrthoDB" id="8602936at2"/>
<dbReference type="EMBL" id="LR134533">
    <property type="protein sequence ID" value="VEJ51271.1"/>
    <property type="molecule type" value="Genomic_DNA"/>
</dbReference>
<evidence type="ECO:0000313" key="3">
    <source>
        <dbReference type="Proteomes" id="UP000272771"/>
    </source>
</evidence>
<protein>
    <submittedName>
        <fullName evidence="2">Lipoprotein</fullName>
    </submittedName>
</protein>
<dbReference type="Proteomes" id="UP000272771">
    <property type="component" value="Chromosome"/>
</dbReference>
<feature type="region of interest" description="Disordered" evidence="1">
    <location>
        <begin position="64"/>
        <end position="83"/>
    </location>
</feature>
<keyword evidence="3" id="KW-1185">Reference proteome</keyword>
<evidence type="ECO:0000313" key="2">
    <source>
        <dbReference type="EMBL" id="VEJ51271.1"/>
    </source>
</evidence>
<organism evidence="2 3">
    <name type="scientific">Neisseria weaveri</name>
    <dbReference type="NCBI Taxonomy" id="28091"/>
    <lineage>
        <taxon>Bacteria</taxon>
        <taxon>Pseudomonadati</taxon>
        <taxon>Pseudomonadota</taxon>
        <taxon>Betaproteobacteria</taxon>
        <taxon>Neisseriales</taxon>
        <taxon>Neisseriaceae</taxon>
        <taxon>Neisseria</taxon>
    </lineage>
</organism>
<dbReference type="AlphaFoldDB" id="A0A448VNF9"/>
<gene>
    <name evidence="2" type="ORF">NCTC12742_01149</name>
</gene>
<name>A0A448VNF9_9NEIS</name>
<sequence>MRYSALILIGLALTGCSWETYQNAEGKTALRQKHAPGTAVVYQDGSYSRNMQYNQYRPEQRVVKPAPAGHDVRGTHWQKPEMK</sequence>
<dbReference type="STRING" id="28091.SAMEA3174300_01772"/>
<reference evidence="2 3" key="1">
    <citation type="submission" date="2018-12" db="EMBL/GenBank/DDBJ databases">
        <authorList>
            <consortium name="Pathogen Informatics"/>
        </authorList>
    </citation>
    <scope>NUCLEOTIDE SEQUENCE [LARGE SCALE GENOMIC DNA]</scope>
    <source>
        <strain evidence="2 3">NCTC12742</strain>
    </source>
</reference>
<dbReference type="RefSeq" id="WP_004284500.1">
    <property type="nucleotide sequence ID" value="NZ_CAUJRG010000010.1"/>
</dbReference>
<dbReference type="PROSITE" id="PS51257">
    <property type="entry name" value="PROKAR_LIPOPROTEIN"/>
    <property type="match status" value="1"/>
</dbReference>